<dbReference type="Gene3D" id="2.60.40.1120">
    <property type="entry name" value="Carboxypeptidase-like, regulatory domain"/>
    <property type="match status" value="1"/>
</dbReference>
<name>A0A0M8M8Y2_9FLAO</name>
<dbReference type="SUPFAM" id="SSF49464">
    <property type="entry name" value="Carboxypeptidase regulatory domain-like"/>
    <property type="match status" value="1"/>
</dbReference>
<evidence type="ECO:0008006" key="3">
    <source>
        <dbReference type="Google" id="ProtNLM"/>
    </source>
</evidence>
<evidence type="ECO:0000313" key="2">
    <source>
        <dbReference type="Proteomes" id="UP000037755"/>
    </source>
</evidence>
<sequence length="244" mass="26473">MDHKIKISIPKPCHENWQNMTPADRGRFCAACQKTVVDFTRATDREIVAAYNRDEKLCGRFLNTQLDRELVIPKEKNSLWAGAAALAALSLGSAGALAQTPQTETEQHVVKGKFMMPGGPKTITGTVTDQDGLPLPGATVSLQSGTVSTDLNGMFSIRAAVGNVLSVEYQGYLKTLVTITAQDTYTICLEPDGSLMEEVIIMGYSTQKHTITMGAITTVPAKELQTKRRTFVGRILHGIGSIFK</sequence>
<dbReference type="Pfam" id="PF13715">
    <property type="entry name" value="CarbopepD_reg_2"/>
    <property type="match status" value="1"/>
</dbReference>
<dbReference type="AlphaFoldDB" id="A0A0M8M8Y2"/>
<dbReference type="Proteomes" id="UP000037755">
    <property type="component" value="Unassembled WGS sequence"/>
</dbReference>
<dbReference type="InterPro" id="IPR008969">
    <property type="entry name" value="CarboxyPept-like_regulatory"/>
</dbReference>
<reference evidence="1 2" key="1">
    <citation type="submission" date="2015-08" db="EMBL/GenBank/DDBJ databases">
        <title>Whole genome sequence of Flavobacterium akiainvivens IK-1T, from decaying Wikstroemia oahuensis, an endemic Hawaiian shrub.</title>
        <authorList>
            <person name="Wan X."/>
            <person name="Hou S."/>
            <person name="Saito J."/>
            <person name="Donachie S."/>
        </authorList>
    </citation>
    <scope>NUCLEOTIDE SEQUENCE [LARGE SCALE GENOMIC DNA]</scope>
    <source>
        <strain evidence="1 2">IK-1</strain>
    </source>
</reference>
<dbReference type="OrthoDB" id="7432683at2"/>
<dbReference type="PATRIC" id="fig|1202724.3.peg.454"/>
<evidence type="ECO:0000313" key="1">
    <source>
        <dbReference type="EMBL" id="KOS04985.1"/>
    </source>
</evidence>
<keyword evidence="2" id="KW-1185">Reference proteome</keyword>
<dbReference type="RefSeq" id="WP_054406040.1">
    <property type="nucleotide sequence ID" value="NZ_FOYA01000004.1"/>
</dbReference>
<dbReference type="STRING" id="1202724.AM493_02215"/>
<proteinExistence type="predicted"/>
<comment type="caution">
    <text evidence="1">The sequence shown here is derived from an EMBL/GenBank/DDBJ whole genome shotgun (WGS) entry which is preliminary data.</text>
</comment>
<organism evidence="1 2">
    <name type="scientific">Flavobacterium akiainvivens</name>
    <dbReference type="NCBI Taxonomy" id="1202724"/>
    <lineage>
        <taxon>Bacteria</taxon>
        <taxon>Pseudomonadati</taxon>
        <taxon>Bacteroidota</taxon>
        <taxon>Flavobacteriia</taxon>
        <taxon>Flavobacteriales</taxon>
        <taxon>Flavobacteriaceae</taxon>
        <taxon>Flavobacterium</taxon>
    </lineage>
</organism>
<dbReference type="EMBL" id="LIYD01000005">
    <property type="protein sequence ID" value="KOS04985.1"/>
    <property type="molecule type" value="Genomic_DNA"/>
</dbReference>
<gene>
    <name evidence="1" type="ORF">AM493_02215</name>
</gene>
<accession>A0A0M8M8Y2</accession>
<protein>
    <recommendedName>
        <fullName evidence="3">TonB-dependent receptor plug domain-containing protein</fullName>
    </recommendedName>
</protein>